<dbReference type="OrthoDB" id="9804204at2"/>
<comment type="pathway">
    <text evidence="1">Cell wall biogenesis; peptidoglycan biosynthesis.</text>
</comment>
<evidence type="ECO:0000313" key="3">
    <source>
        <dbReference type="EMBL" id="TPG58069.1"/>
    </source>
</evidence>
<keyword evidence="4" id="KW-1185">Reference proteome</keyword>
<keyword evidence="1" id="KW-0573">Peptidoglycan synthesis</keyword>
<dbReference type="GO" id="GO:0071555">
    <property type="term" value="P:cell wall organization"/>
    <property type="evidence" value="ECO:0007669"/>
    <property type="project" value="UniProtKB-UniRule"/>
</dbReference>
<keyword evidence="1" id="KW-0133">Cell shape</keyword>
<evidence type="ECO:0000256" key="1">
    <source>
        <dbReference type="PROSITE-ProRule" id="PRU01373"/>
    </source>
</evidence>
<feature type="domain" description="L,D-TPase catalytic" evidence="2">
    <location>
        <begin position="1"/>
        <end position="162"/>
    </location>
</feature>
<dbReference type="GO" id="GO:0008360">
    <property type="term" value="P:regulation of cell shape"/>
    <property type="evidence" value="ECO:0007669"/>
    <property type="project" value="UniProtKB-UniRule"/>
</dbReference>
<dbReference type="Proteomes" id="UP000317078">
    <property type="component" value="Unassembled WGS sequence"/>
</dbReference>
<dbReference type="EMBL" id="RCZP01000006">
    <property type="protein sequence ID" value="TPG58069.1"/>
    <property type="molecule type" value="Genomic_DNA"/>
</dbReference>
<name>A0A502G853_9PROT</name>
<sequence length="162" mass="17655">MTIAWLDGTHLTLQRDRWRCAIGRGGIRADKSEGDGATPRALLPLRRVLYRADRLPPPRCAVPVEPLAPSDGWCDDPADAAYNRPVTLPHPARHETMWRDDHVYDIVGVLGWNDAPVVRGRGSAIFLHLARPDYAPTEGCVALALPDLRAALAAGLTAIEVA</sequence>
<dbReference type="GO" id="GO:0016740">
    <property type="term" value="F:transferase activity"/>
    <property type="evidence" value="ECO:0007669"/>
    <property type="project" value="InterPro"/>
</dbReference>
<comment type="caution">
    <text evidence="3">The sequence shown here is derived from an EMBL/GenBank/DDBJ whole genome shotgun (WGS) entry which is preliminary data.</text>
</comment>
<dbReference type="PROSITE" id="PS52029">
    <property type="entry name" value="LD_TPASE"/>
    <property type="match status" value="1"/>
</dbReference>
<accession>A0A502G853</accession>
<dbReference type="PANTHER" id="PTHR38589:SF1">
    <property type="entry name" value="BLR0621 PROTEIN"/>
    <property type="match status" value="1"/>
</dbReference>
<protein>
    <recommendedName>
        <fullName evidence="2">L,D-TPase catalytic domain-containing protein</fullName>
    </recommendedName>
</protein>
<keyword evidence="1" id="KW-0961">Cell wall biogenesis/degradation</keyword>
<feature type="active site" description="Nucleophile" evidence="1">
    <location>
        <position position="140"/>
    </location>
</feature>
<reference evidence="3 4" key="1">
    <citation type="journal article" date="2019" name="Environ. Microbiol.">
        <title>Species interactions and distinct microbial communities in high Arctic permafrost affected cryosols are associated with the CH4 and CO2 gas fluxes.</title>
        <authorList>
            <person name="Altshuler I."/>
            <person name="Hamel J."/>
            <person name="Turney S."/>
            <person name="Magnuson E."/>
            <person name="Levesque R."/>
            <person name="Greer C."/>
            <person name="Whyte L.G."/>
        </authorList>
    </citation>
    <scope>NUCLEOTIDE SEQUENCE [LARGE SCALE GENOMIC DNA]</scope>
    <source>
        <strain evidence="3 4">S9.3B</strain>
    </source>
</reference>
<dbReference type="InterPro" id="IPR005490">
    <property type="entry name" value="LD_TPept_cat_dom"/>
</dbReference>
<dbReference type="PANTHER" id="PTHR38589">
    <property type="entry name" value="BLR0621 PROTEIN"/>
    <property type="match status" value="1"/>
</dbReference>
<dbReference type="AlphaFoldDB" id="A0A502G853"/>
<proteinExistence type="predicted"/>
<dbReference type="GO" id="GO:0009252">
    <property type="term" value="P:peptidoglycan biosynthetic process"/>
    <property type="evidence" value="ECO:0007669"/>
    <property type="project" value="UniProtKB-KW"/>
</dbReference>
<evidence type="ECO:0000259" key="2">
    <source>
        <dbReference type="PROSITE" id="PS52029"/>
    </source>
</evidence>
<dbReference type="RefSeq" id="WP_140882446.1">
    <property type="nucleotide sequence ID" value="NZ_RCZP01000006.1"/>
</dbReference>
<feature type="active site" description="Proton donor/acceptor" evidence="1">
    <location>
        <position position="128"/>
    </location>
</feature>
<organism evidence="3 4">
    <name type="scientific">Muricoccus nepalensis</name>
    <dbReference type="NCBI Taxonomy" id="1854500"/>
    <lineage>
        <taxon>Bacteria</taxon>
        <taxon>Pseudomonadati</taxon>
        <taxon>Pseudomonadota</taxon>
        <taxon>Alphaproteobacteria</taxon>
        <taxon>Acetobacterales</taxon>
        <taxon>Roseomonadaceae</taxon>
        <taxon>Muricoccus</taxon>
    </lineage>
</organism>
<evidence type="ECO:0000313" key="4">
    <source>
        <dbReference type="Proteomes" id="UP000317078"/>
    </source>
</evidence>
<dbReference type="Pfam" id="PF03734">
    <property type="entry name" value="YkuD"/>
    <property type="match status" value="1"/>
</dbReference>
<gene>
    <name evidence="3" type="ORF">EAH89_08870</name>
</gene>